<keyword evidence="4" id="KW-1185">Reference proteome</keyword>
<feature type="region of interest" description="Disordered" evidence="2">
    <location>
        <begin position="635"/>
        <end position="790"/>
    </location>
</feature>
<evidence type="ECO:0000313" key="4">
    <source>
        <dbReference type="Proteomes" id="UP000308768"/>
    </source>
</evidence>
<feature type="compositionally biased region" description="Low complexity" evidence="2">
    <location>
        <begin position="768"/>
        <end position="782"/>
    </location>
</feature>
<feature type="compositionally biased region" description="Basic and acidic residues" evidence="2">
    <location>
        <begin position="567"/>
        <end position="583"/>
    </location>
</feature>
<name>A0A4U0XGE9_9PEZI</name>
<feature type="non-terminal residue" evidence="3">
    <location>
        <position position="790"/>
    </location>
</feature>
<protein>
    <submittedName>
        <fullName evidence="3">Uncharacterized protein</fullName>
    </submittedName>
</protein>
<proteinExistence type="predicted"/>
<keyword evidence="1" id="KW-0175">Coiled coil</keyword>
<dbReference type="Proteomes" id="UP000308768">
    <property type="component" value="Unassembled WGS sequence"/>
</dbReference>
<dbReference type="STRING" id="331657.A0A4U0XGE9"/>
<dbReference type="AlphaFoldDB" id="A0A4U0XGE9"/>
<reference evidence="3 4" key="1">
    <citation type="submission" date="2017-03" db="EMBL/GenBank/DDBJ databases">
        <title>Genomes of endolithic fungi from Antarctica.</title>
        <authorList>
            <person name="Coleine C."/>
            <person name="Masonjones S."/>
            <person name="Stajich J.E."/>
        </authorList>
    </citation>
    <scope>NUCLEOTIDE SEQUENCE [LARGE SCALE GENOMIC DNA]</scope>
    <source>
        <strain evidence="3 4">CCFEE 5187</strain>
    </source>
</reference>
<dbReference type="OrthoDB" id="446293at2759"/>
<feature type="compositionally biased region" description="Polar residues" evidence="2">
    <location>
        <begin position="635"/>
        <end position="663"/>
    </location>
</feature>
<feature type="compositionally biased region" description="Pro residues" evidence="2">
    <location>
        <begin position="725"/>
        <end position="734"/>
    </location>
</feature>
<dbReference type="EMBL" id="NAJN01000315">
    <property type="protein sequence ID" value="TKA75076.1"/>
    <property type="molecule type" value="Genomic_DNA"/>
</dbReference>
<organism evidence="3 4">
    <name type="scientific">Cryomyces minteri</name>
    <dbReference type="NCBI Taxonomy" id="331657"/>
    <lineage>
        <taxon>Eukaryota</taxon>
        <taxon>Fungi</taxon>
        <taxon>Dikarya</taxon>
        <taxon>Ascomycota</taxon>
        <taxon>Pezizomycotina</taxon>
        <taxon>Dothideomycetes</taxon>
        <taxon>Dothideomycetes incertae sedis</taxon>
        <taxon>Cryomyces</taxon>
    </lineage>
</organism>
<comment type="caution">
    <text evidence="3">The sequence shown here is derived from an EMBL/GenBank/DDBJ whole genome shotgun (WGS) entry which is preliminary data.</text>
</comment>
<feature type="compositionally biased region" description="Low complexity" evidence="2">
    <location>
        <begin position="703"/>
        <end position="717"/>
    </location>
</feature>
<sequence length="790" mass="86244">MATKPMGKRGPYPEALARVGHYKCRTQSKFIERRLTSDLMISQVRAKNKEIQVNNLKAKLRRQNGEDQNMDEDMDDNATSAVTDAEDKQLELEHIKNLELEMNQMEDENLRLQSLVEKLKEDRGDLASEEDSRDEVIETLENENEELKKQLAENNVGPSFTELQRQIAELKMAKKKLRADWKEADEMSRDSQVAVDDHRDQIKSYLAQIAKYQQMEKDRKDPDLRQQVANLEQKLVDANDQISNLEMWYHRGDEKVVFMEKLVETRNGERKKLERDLEQVTKHLSKELETITISLGQSANAVANHENTISHQQNVINQLNVELQTMQELVAQHVQNTANISAQRDEAAVGGKALFDQLQDSQNEIARLQGIEQQYQSAAANLESLNVMVDKLYADRGDRNSLLISDLLSEGRAAIDLLKDIKKEVSVDDKEKQKPEHYEDGTLNRMFPVRIPRPRGIAMDKVFGLISPYGRVQVDEMDVDVPMDGTVQTTTPAGIQGTTTAFAHSSTQTIAQAPAAKAPQVKAPAAKAPAAKAPEVKPLLPKLLKSRPPKSRPLMASDGKPPVAKASDVKAPDVKAPEVKAPDGKAPNGKTPAAKAPEVKASDGKPPVAKASDVKAPDVLSTVSQASFRPTLPVISSTADETPTVISKSTYVDSSVQTSTQTPAVKESPATESVTVEGSAGNPQPTHADSSAQATIQAQGDKPTAAEPTPVEAPTVELKFKVPEKPAPTAPPAAPKTSATEPTANVADSSTQATTLPAAPKASTVESTAKTADETTQGTTQTPAMKPTGQ</sequence>
<evidence type="ECO:0000313" key="3">
    <source>
        <dbReference type="EMBL" id="TKA75076.1"/>
    </source>
</evidence>
<evidence type="ECO:0000256" key="2">
    <source>
        <dbReference type="SAM" id="MobiDB-lite"/>
    </source>
</evidence>
<dbReference type="PANTHER" id="PTHR23159:SF31">
    <property type="entry name" value="CENTROSOME-ASSOCIATED PROTEIN CEP250 ISOFORM X1"/>
    <property type="match status" value="1"/>
</dbReference>
<feature type="compositionally biased region" description="Polar residues" evidence="2">
    <location>
        <begin position="670"/>
        <end position="698"/>
    </location>
</feature>
<gene>
    <name evidence="3" type="ORF">B0A49_03275</name>
</gene>
<feature type="compositionally biased region" description="Low complexity" evidence="2">
    <location>
        <begin position="511"/>
        <end position="543"/>
    </location>
</feature>
<accession>A0A4U0XGE9</accession>
<feature type="region of interest" description="Disordered" evidence="2">
    <location>
        <begin position="510"/>
        <end position="618"/>
    </location>
</feature>
<dbReference type="PANTHER" id="PTHR23159">
    <property type="entry name" value="CENTROSOMAL PROTEIN 2"/>
    <property type="match status" value="1"/>
</dbReference>
<evidence type="ECO:0000256" key="1">
    <source>
        <dbReference type="SAM" id="Coils"/>
    </source>
</evidence>
<feature type="compositionally biased region" description="Low complexity" evidence="2">
    <location>
        <begin position="735"/>
        <end position="744"/>
    </location>
</feature>
<feature type="compositionally biased region" description="Polar residues" evidence="2">
    <location>
        <begin position="746"/>
        <end position="755"/>
    </location>
</feature>
<feature type="coiled-coil region" evidence="1">
    <location>
        <begin position="46"/>
        <end position="388"/>
    </location>
</feature>